<evidence type="ECO:0000256" key="1">
    <source>
        <dbReference type="SAM" id="SignalP"/>
    </source>
</evidence>
<dbReference type="EMBL" id="CP022753">
    <property type="protein sequence ID" value="ASU81827.1"/>
    <property type="molecule type" value="Genomic_DNA"/>
</dbReference>
<evidence type="ECO:0000313" key="2">
    <source>
        <dbReference type="EMBL" id="ASU81827.1"/>
    </source>
</evidence>
<feature type="signal peptide" evidence="1">
    <location>
        <begin position="1"/>
        <end position="34"/>
    </location>
</feature>
<dbReference type="RefSeq" id="WP_017621823.1">
    <property type="nucleotide sequence ID" value="NZ_ANBG01000445.1"/>
</dbReference>
<sequence>MSRSKAVRWSTRAVATLATAVGALAFAGVTPALAASECGCPMSKACEQLGECPPGMCESMHTPAMKEAMQHMQLPLEMAGMMEQRECDMAC</sequence>
<accession>A0A223S159</accession>
<reference evidence="2 3" key="1">
    <citation type="submission" date="2017-08" db="EMBL/GenBank/DDBJ databases">
        <title>The complete genome sequence of Nocardiopsis gilva YIM 90087.</title>
        <authorList>
            <person name="Yin M."/>
            <person name="Tang S."/>
        </authorList>
    </citation>
    <scope>NUCLEOTIDE SEQUENCE [LARGE SCALE GENOMIC DNA]</scope>
    <source>
        <strain evidence="2 3">YIM 90087</strain>
    </source>
</reference>
<keyword evidence="1" id="KW-0732">Signal</keyword>
<dbReference type="Proteomes" id="UP000215005">
    <property type="component" value="Chromosome"/>
</dbReference>
<protein>
    <submittedName>
        <fullName evidence="2">Uncharacterized protein</fullName>
    </submittedName>
</protein>
<dbReference type="KEGG" id="ngv:CDO52_02635"/>
<evidence type="ECO:0000313" key="3">
    <source>
        <dbReference type="Proteomes" id="UP000215005"/>
    </source>
</evidence>
<proteinExistence type="predicted"/>
<feature type="chain" id="PRO_5011224406" evidence="1">
    <location>
        <begin position="35"/>
        <end position="91"/>
    </location>
</feature>
<organism evidence="2 3">
    <name type="scientific">Nocardiopsis gilva YIM 90087</name>
    <dbReference type="NCBI Taxonomy" id="1235441"/>
    <lineage>
        <taxon>Bacteria</taxon>
        <taxon>Bacillati</taxon>
        <taxon>Actinomycetota</taxon>
        <taxon>Actinomycetes</taxon>
        <taxon>Streptosporangiales</taxon>
        <taxon>Nocardiopsidaceae</taxon>
        <taxon>Nocardiopsis</taxon>
    </lineage>
</organism>
<keyword evidence="3" id="KW-1185">Reference proteome</keyword>
<name>A0A223S159_9ACTN</name>
<dbReference type="AlphaFoldDB" id="A0A223S159"/>
<gene>
    <name evidence="2" type="ORF">CDO52_02635</name>
</gene>